<keyword evidence="7 15" id="KW-0479">Metal-binding</keyword>
<dbReference type="SUPFAM" id="SSF55681">
    <property type="entry name" value="Class II aaRS and biotin synthetases"/>
    <property type="match status" value="1"/>
</dbReference>
<evidence type="ECO:0000256" key="1">
    <source>
        <dbReference type="ARBA" id="ARBA00004496"/>
    </source>
</evidence>
<feature type="domain" description="B5" evidence="19">
    <location>
        <begin position="416"/>
        <end position="492"/>
    </location>
</feature>
<evidence type="ECO:0000256" key="6">
    <source>
        <dbReference type="ARBA" id="ARBA00022598"/>
    </source>
</evidence>
<evidence type="ECO:0000256" key="14">
    <source>
        <dbReference type="ARBA" id="ARBA00049255"/>
    </source>
</evidence>
<evidence type="ECO:0000313" key="21">
    <source>
        <dbReference type="Proteomes" id="UP001163328"/>
    </source>
</evidence>
<reference evidence="20" key="1">
    <citation type="submission" date="2021-08" db="EMBL/GenBank/DDBJ databases">
        <title>Flavobacterium sp. strain CC-SYL302.</title>
        <authorList>
            <person name="Lin S.-Y."/>
            <person name="Lee T.-H."/>
            <person name="Young C.-C."/>
        </authorList>
    </citation>
    <scope>NUCLEOTIDE SEQUENCE</scope>
    <source>
        <strain evidence="20">CC-SYL302</strain>
    </source>
</reference>
<dbReference type="SMART" id="SM00873">
    <property type="entry name" value="B3_4"/>
    <property type="match status" value="1"/>
</dbReference>
<dbReference type="InterPro" id="IPR005121">
    <property type="entry name" value="Fdx_antiC-bd"/>
</dbReference>
<keyword evidence="10 15" id="KW-0460">Magnesium</keyword>
<dbReference type="SMART" id="SM00874">
    <property type="entry name" value="B5"/>
    <property type="match status" value="1"/>
</dbReference>
<keyword evidence="8 15" id="KW-0547">Nucleotide-binding</keyword>
<dbReference type="InterPro" id="IPR005146">
    <property type="entry name" value="B3/B4_tRNA-bd"/>
</dbReference>
<proteinExistence type="inferred from homology"/>
<dbReference type="GO" id="GO:0004826">
    <property type="term" value="F:phenylalanine-tRNA ligase activity"/>
    <property type="evidence" value="ECO:0007669"/>
    <property type="project" value="UniProtKB-EC"/>
</dbReference>
<dbReference type="PANTHER" id="PTHR10947:SF0">
    <property type="entry name" value="PHENYLALANINE--TRNA LIGASE BETA SUBUNIT"/>
    <property type="match status" value="1"/>
</dbReference>
<dbReference type="Gene3D" id="3.50.40.10">
    <property type="entry name" value="Phenylalanyl-trna Synthetase, Chain B, domain 3"/>
    <property type="match status" value="1"/>
</dbReference>
<comment type="subunit">
    <text evidence="3 15">Tetramer of two alpha and two beta subunits.</text>
</comment>
<dbReference type="SUPFAM" id="SSF54991">
    <property type="entry name" value="Anticodon-binding domain of PheRS"/>
    <property type="match status" value="1"/>
</dbReference>
<dbReference type="Pfam" id="PF03147">
    <property type="entry name" value="FDX-ACB"/>
    <property type="match status" value="1"/>
</dbReference>
<evidence type="ECO:0000256" key="3">
    <source>
        <dbReference type="ARBA" id="ARBA00011209"/>
    </source>
</evidence>
<dbReference type="HAMAP" id="MF_00283">
    <property type="entry name" value="Phe_tRNA_synth_beta1"/>
    <property type="match status" value="1"/>
</dbReference>
<keyword evidence="21" id="KW-1185">Reference proteome</keyword>
<dbReference type="SUPFAM" id="SSF56037">
    <property type="entry name" value="PheT/TilS domain"/>
    <property type="match status" value="1"/>
</dbReference>
<evidence type="ECO:0000313" key="20">
    <source>
        <dbReference type="EMBL" id="UYW02394.1"/>
    </source>
</evidence>
<dbReference type="PROSITE" id="PS51447">
    <property type="entry name" value="FDX_ACB"/>
    <property type="match status" value="1"/>
</dbReference>
<feature type="binding site" evidence="15">
    <location>
        <position position="476"/>
    </location>
    <ligand>
        <name>Mg(2+)</name>
        <dbReference type="ChEBI" id="CHEBI:18420"/>
        <note>shared with alpha subunit</note>
    </ligand>
</feature>
<dbReference type="Pfam" id="PF03483">
    <property type="entry name" value="B3_4"/>
    <property type="match status" value="1"/>
</dbReference>
<comment type="cofactor">
    <cofactor evidence="15">
        <name>Mg(2+)</name>
        <dbReference type="ChEBI" id="CHEBI:18420"/>
    </cofactor>
    <text evidence="15">Binds 2 magnesium ions per tetramer.</text>
</comment>
<accession>A0ABY6M3P0</accession>
<dbReference type="CDD" id="cd02796">
    <property type="entry name" value="tRNA_bind_bactPheRS"/>
    <property type="match status" value="1"/>
</dbReference>
<evidence type="ECO:0000256" key="10">
    <source>
        <dbReference type="ARBA" id="ARBA00022842"/>
    </source>
</evidence>
<dbReference type="InterPro" id="IPR045864">
    <property type="entry name" value="aa-tRNA-synth_II/BPL/LPL"/>
</dbReference>
<evidence type="ECO:0000256" key="7">
    <source>
        <dbReference type="ARBA" id="ARBA00022723"/>
    </source>
</evidence>
<dbReference type="InterPro" id="IPR012340">
    <property type="entry name" value="NA-bd_OB-fold"/>
</dbReference>
<dbReference type="RefSeq" id="WP_264434945.1">
    <property type="nucleotide sequence ID" value="NZ_CP081495.1"/>
</dbReference>
<keyword evidence="5 16" id="KW-0820">tRNA-binding</keyword>
<dbReference type="InterPro" id="IPR020825">
    <property type="entry name" value="Phe-tRNA_synthase-like_B3/B4"/>
</dbReference>
<dbReference type="Gene3D" id="3.30.70.380">
    <property type="entry name" value="Ferrodoxin-fold anticodon-binding domain"/>
    <property type="match status" value="1"/>
</dbReference>
<comment type="catalytic activity">
    <reaction evidence="14 15">
        <text>tRNA(Phe) + L-phenylalanine + ATP = L-phenylalanyl-tRNA(Phe) + AMP + diphosphate + H(+)</text>
        <dbReference type="Rhea" id="RHEA:19413"/>
        <dbReference type="Rhea" id="RHEA-COMP:9668"/>
        <dbReference type="Rhea" id="RHEA-COMP:9699"/>
        <dbReference type="ChEBI" id="CHEBI:15378"/>
        <dbReference type="ChEBI" id="CHEBI:30616"/>
        <dbReference type="ChEBI" id="CHEBI:33019"/>
        <dbReference type="ChEBI" id="CHEBI:58095"/>
        <dbReference type="ChEBI" id="CHEBI:78442"/>
        <dbReference type="ChEBI" id="CHEBI:78531"/>
        <dbReference type="ChEBI" id="CHEBI:456215"/>
        <dbReference type="EC" id="6.1.1.20"/>
    </reaction>
</comment>
<evidence type="ECO:0000256" key="9">
    <source>
        <dbReference type="ARBA" id="ARBA00022840"/>
    </source>
</evidence>
<evidence type="ECO:0000256" key="11">
    <source>
        <dbReference type="ARBA" id="ARBA00022884"/>
    </source>
</evidence>
<dbReference type="NCBIfam" id="NF045760">
    <property type="entry name" value="YtpR"/>
    <property type="match status" value="1"/>
</dbReference>
<evidence type="ECO:0000259" key="17">
    <source>
        <dbReference type="PROSITE" id="PS50886"/>
    </source>
</evidence>
<keyword evidence="4 15" id="KW-0963">Cytoplasm</keyword>
<dbReference type="InterPro" id="IPR041616">
    <property type="entry name" value="PheRS_beta_core"/>
</dbReference>
<dbReference type="InterPro" id="IPR002547">
    <property type="entry name" value="tRNA-bd_dom"/>
</dbReference>
<sequence length="812" mass="90091">MRISYNWLKQFIKINKTSDEVSTILTDLGLEVEGIETYESLKGGLIGVVVGHVLTCEKHPNADKLNLTTVDLGDGNNPIQIVCGAPNVAQGQKVLVATIGTKLFDAEGNAFEIKKGKIRGEESNGMICSESELGLGSSHDGILVLPEDTAPGTLAQDLFEIELDEVFEIGLTPNRSDAMSHWGVARDLRAGLLQQGEVVKELVTPSVSKFNVEKRTLKMDIKVEDAKLAPRYCGVTISGIEVKESPSWLQNRLKAIGLTPKNNIVDVTNYVMHELGQPLHAFDASKIKGGKVIVKTLPAGTKFVTLDEVERTLHEDDLMICDEIGPLCLAGVFGGKHSAVNANTTQIFLESAYFDPVTVRKAAKRHGLSTDASFRFERGIDPSITEYALKHAALLIQEVAGGEITSDIEDLYPKKIEDHQVFLYFDHVDKLLGQEISKEVIKKILVSLDIKVNSVSEVGLGLTIPAYRVDVDREVDVIEEILRVYGFNNIETDTKISASMSRSARNEDFKIQNIIGDALASLGFNEMMANSLTSPEYVKLTEYLKEEENVKMLTPLSNDLSVMRQSMLFSALEAVSYNINRRSTDLKFFEFGKTYHKKGELFDQYVENKHLSLTVTGNTQTESWLNVAKPIDFFNFKGYVHGILARLGIEKTTAKPTENDIFAEGIALTLGRETIVSFGSVKKSILKAMDIKQQVFYADFNWDAILKVISTKIKVSDLPKTQEVRRDLALLLDDAVTFEQVYTTVKLTEKALLKNINLFDVYQGDKLPAGKKSYAISLTLQDAEKTLTDNQIEKIMGKIQYQLETQLGATLR</sequence>
<dbReference type="Gene3D" id="2.40.50.140">
    <property type="entry name" value="Nucleic acid-binding proteins"/>
    <property type="match status" value="1"/>
</dbReference>
<dbReference type="CDD" id="cd00769">
    <property type="entry name" value="PheRS_beta_core"/>
    <property type="match status" value="1"/>
</dbReference>
<dbReference type="Gene3D" id="3.30.930.10">
    <property type="entry name" value="Bira Bifunctional Protein, Domain 2"/>
    <property type="match status" value="1"/>
</dbReference>
<dbReference type="PANTHER" id="PTHR10947">
    <property type="entry name" value="PHENYLALANYL-TRNA SYNTHETASE BETA CHAIN AND LEUCINE-RICH REPEAT-CONTAINING PROTEIN 47"/>
    <property type="match status" value="1"/>
</dbReference>
<feature type="binding site" evidence="15">
    <location>
        <position position="480"/>
    </location>
    <ligand>
        <name>Mg(2+)</name>
        <dbReference type="ChEBI" id="CHEBI:18420"/>
        <note>shared with alpha subunit</note>
    </ligand>
</feature>
<dbReference type="Pfam" id="PF01588">
    <property type="entry name" value="tRNA_bind"/>
    <property type="match status" value="1"/>
</dbReference>
<evidence type="ECO:0000256" key="16">
    <source>
        <dbReference type="PROSITE-ProRule" id="PRU00209"/>
    </source>
</evidence>
<comment type="subcellular location">
    <subcellularLocation>
        <location evidence="1 15">Cytoplasm</location>
    </subcellularLocation>
</comment>
<keyword evidence="12 15" id="KW-0648">Protein biosynthesis</keyword>
<dbReference type="Pfam" id="PF03484">
    <property type="entry name" value="B5"/>
    <property type="match status" value="1"/>
</dbReference>
<evidence type="ECO:0000259" key="18">
    <source>
        <dbReference type="PROSITE" id="PS51447"/>
    </source>
</evidence>
<dbReference type="SUPFAM" id="SSF46955">
    <property type="entry name" value="Putative DNA-binding domain"/>
    <property type="match status" value="1"/>
</dbReference>
<dbReference type="Proteomes" id="UP001163328">
    <property type="component" value="Chromosome"/>
</dbReference>
<evidence type="ECO:0000256" key="15">
    <source>
        <dbReference type="HAMAP-Rule" id="MF_00283"/>
    </source>
</evidence>
<feature type="binding site" evidence="15">
    <location>
        <position position="470"/>
    </location>
    <ligand>
        <name>Mg(2+)</name>
        <dbReference type="ChEBI" id="CHEBI:18420"/>
        <note>shared with alpha subunit</note>
    </ligand>
</feature>
<feature type="domain" description="TRNA-binding" evidence="17">
    <location>
        <begin position="42"/>
        <end position="156"/>
    </location>
</feature>
<dbReference type="NCBIfam" id="TIGR00472">
    <property type="entry name" value="pheT_bact"/>
    <property type="match status" value="1"/>
</dbReference>
<dbReference type="EMBL" id="CP081495">
    <property type="protein sequence ID" value="UYW02394.1"/>
    <property type="molecule type" value="Genomic_DNA"/>
</dbReference>
<protein>
    <recommendedName>
        <fullName evidence="15">Phenylalanine--tRNA ligase beta subunit</fullName>
        <ecNumber evidence="15">6.1.1.20</ecNumber>
    </recommendedName>
    <alternativeName>
        <fullName evidence="15">Phenylalanyl-tRNA synthetase beta subunit</fullName>
        <shortName evidence="15">PheRS</shortName>
    </alternativeName>
</protein>
<keyword evidence="9 15" id="KW-0067">ATP-binding</keyword>
<evidence type="ECO:0000256" key="4">
    <source>
        <dbReference type="ARBA" id="ARBA00022490"/>
    </source>
</evidence>
<dbReference type="InterPro" id="IPR033714">
    <property type="entry name" value="tRNA_bind_bactPheRS"/>
</dbReference>
<keyword evidence="11 16" id="KW-0694">RNA-binding</keyword>
<evidence type="ECO:0000256" key="8">
    <source>
        <dbReference type="ARBA" id="ARBA00022741"/>
    </source>
</evidence>
<dbReference type="PROSITE" id="PS51483">
    <property type="entry name" value="B5"/>
    <property type="match status" value="1"/>
</dbReference>
<dbReference type="InterPro" id="IPR009061">
    <property type="entry name" value="DNA-bd_dom_put_sf"/>
</dbReference>
<evidence type="ECO:0000256" key="12">
    <source>
        <dbReference type="ARBA" id="ARBA00022917"/>
    </source>
</evidence>
<dbReference type="PROSITE" id="PS50886">
    <property type="entry name" value="TRBD"/>
    <property type="match status" value="1"/>
</dbReference>
<dbReference type="InterPro" id="IPR036690">
    <property type="entry name" value="Fdx_antiC-bd_sf"/>
</dbReference>
<dbReference type="Gene3D" id="3.30.56.10">
    <property type="match status" value="2"/>
</dbReference>
<dbReference type="EC" id="6.1.1.20" evidence="15"/>
<feature type="domain" description="FDX-ACB" evidence="18">
    <location>
        <begin position="719"/>
        <end position="812"/>
    </location>
</feature>
<dbReference type="SMART" id="SM00896">
    <property type="entry name" value="FDX-ACB"/>
    <property type="match status" value="1"/>
</dbReference>
<comment type="similarity">
    <text evidence="2 15">Belongs to the phenylalanyl-tRNA synthetase beta subunit family. Type 1 subfamily.</text>
</comment>
<dbReference type="InterPro" id="IPR004532">
    <property type="entry name" value="Phe-tRNA-ligase_IIc_bsu_bact"/>
</dbReference>
<evidence type="ECO:0000256" key="2">
    <source>
        <dbReference type="ARBA" id="ARBA00008653"/>
    </source>
</evidence>
<organism evidence="20 21">
    <name type="scientific">Flavobacterium agricola</name>
    <dbReference type="NCBI Taxonomy" id="2870839"/>
    <lineage>
        <taxon>Bacteria</taxon>
        <taxon>Pseudomonadati</taxon>
        <taxon>Bacteroidota</taxon>
        <taxon>Flavobacteriia</taxon>
        <taxon>Flavobacteriales</taxon>
        <taxon>Flavobacteriaceae</taxon>
        <taxon>Flavobacterium</taxon>
    </lineage>
</organism>
<keyword evidence="6 15" id="KW-0436">Ligase</keyword>
<name>A0ABY6M3P0_9FLAO</name>
<gene>
    <name evidence="15 20" type="primary">pheT</name>
    <name evidence="20" type="ORF">K5I29_05730</name>
</gene>
<dbReference type="InterPro" id="IPR005147">
    <property type="entry name" value="tRNA_synthase_B5-dom"/>
</dbReference>
<feature type="binding site" evidence="15">
    <location>
        <position position="479"/>
    </location>
    <ligand>
        <name>Mg(2+)</name>
        <dbReference type="ChEBI" id="CHEBI:18420"/>
        <note>shared with alpha subunit</note>
    </ligand>
</feature>
<keyword evidence="13 15" id="KW-0030">Aminoacyl-tRNA synthetase</keyword>
<evidence type="ECO:0000259" key="19">
    <source>
        <dbReference type="PROSITE" id="PS51483"/>
    </source>
</evidence>
<evidence type="ECO:0000256" key="5">
    <source>
        <dbReference type="ARBA" id="ARBA00022555"/>
    </source>
</evidence>
<dbReference type="Pfam" id="PF17759">
    <property type="entry name" value="tRNA_synthFbeta"/>
    <property type="match status" value="1"/>
</dbReference>
<dbReference type="InterPro" id="IPR045060">
    <property type="entry name" value="Phe-tRNA-ligase_IIc_bsu"/>
</dbReference>
<dbReference type="SUPFAM" id="SSF50249">
    <property type="entry name" value="Nucleic acid-binding proteins"/>
    <property type="match status" value="1"/>
</dbReference>
<evidence type="ECO:0000256" key="13">
    <source>
        <dbReference type="ARBA" id="ARBA00023146"/>
    </source>
</evidence>